<dbReference type="EMBL" id="BAABWN010000007">
    <property type="protein sequence ID" value="GAA6168542.1"/>
    <property type="molecule type" value="Genomic_DNA"/>
</dbReference>
<dbReference type="Proteomes" id="UP001465153">
    <property type="component" value="Unassembled WGS sequence"/>
</dbReference>
<evidence type="ECO:0000256" key="1">
    <source>
        <dbReference type="SAM" id="Coils"/>
    </source>
</evidence>
<gene>
    <name evidence="3" type="ORF">NBRC116591_23530</name>
</gene>
<comment type="caution">
    <text evidence="3">The sequence shown here is derived from an EMBL/GenBank/DDBJ whole genome shotgun (WGS) entry which is preliminary data.</text>
</comment>
<sequence length="345" mass="38806">MPVPFVAYALFQVVATAVTVYEAYSALEEVFDAVDDFAEDLDKAKKELDKIFKSIKEEIDDNIEGRDEVAVLEALSLADDRPLTVSGRMGASKQEIKAAIKQKIPFRRVISEVCEKADSMPVLTVRRKDKGISLEKAVKAKSEIIKKLIGAGFEALADIELEEFIIVRQKQLAASFLFEFIDYGLDWKSPLKAEVSFGPGQRPKRVRAGFRPFENPPMEFGTKLKRVGYDLNPFYPAPHRAKGSISADLVIPDYRGKPVSKENLFAIVEIKFPNDEIKVEQLKTYKRLLNRSATEKTWATQGRLNVKEVSYGGKLALFRYPEDSTEANENSSNNTNKNRNSGKSR</sequence>
<feature type="compositionally biased region" description="Low complexity" evidence="2">
    <location>
        <begin position="327"/>
        <end position="339"/>
    </location>
</feature>
<evidence type="ECO:0000313" key="4">
    <source>
        <dbReference type="Proteomes" id="UP001465153"/>
    </source>
</evidence>
<evidence type="ECO:0008006" key="5">
    <source>
        <dbReference type="Google" id="ProtNLM"/>
    </source>
</evidence>
<feature type="coiled-coil region" evidence="1">
    <location>
        <begin position="27"/>
        <end position="61"/>
    </location>
</feature>
<feature type="region of interest" description="Disordered" evidence="2">
    <location>
        <begin position="322"/>
        <end position="345"/>
    </location>
</feature>
<reference evidence="3 4" key="1">
    <citation type="submission" date="2024-04" db="EMBL/GenBank/DDBJ databases">
        <title>Draft genome sequence of Sessilibacter corallicola NBRC 116591.</title>
        <authorList>
            <person name="Miyakawa T."/>
            <person name="Kusuya Y."/>
            <person name="Miura T."/>
        </authorList>
    </citation>
    <scope>NUCLEOTIDE SEQUENCE [LARGE SCALE GENOMIC DNA]</scope>
    <source>
        <strain evidence="3 4">KU-00831-HH</strain>
    </source>
</reference>
<organism evidence="3 4">
    <name type="scientific">Sessilibacter corallicola</name>
    <dbReference type="NCBI Taxonomy" id="2904075"/>
    <lineage>
        <taxon>Bacteria</taxon>
        <taxon>Pseudomonadati</taxon>
        <taxon>Pseudomonadota</taxon>
        <taxon>Gammaproteobacteria</taxon>
        <taxon>Cellvibrionales</taxon>
        <taxon>Cellvibrionaceae</taxon>
        <taxon>Sessilibacter</taxon>
    </lineage>
</organism>
<dbReference type="RefSeq" id="WP_353303263.1">
    <property type="nucleotide sequence ID" value="NZ_BAABWN010000007.1"/>
</dbReference>
<evidence type="ECO:0000313" key="3">
    <source>
        <dbReference type="EMBL" id="GAA6168542.1"/>
    </source>
</evidence>
<evidence type="ECO:0000256" key="2">
    <source>
        <dbReference type="SAM" id="MobiDB-lite"/>
    </source>
</evidence>
<keyword evidence="4" id="KW-1185">Reference proteome</keyword>
<name>A0ABQ0AAE8_9GAMM</name>
<protein>
    <recommendedName>
        <fullName evidence="5">VRR-NUC domain-containing protein</fullName>
    </recommendedName>
</protein>
<proteinExistence type="predicted"/>
<accession>A0ABQ0AAE8</accession>
<keyword evidence="1" id="KW-0175">Coiled coil</keyword>